<dbReference type="InterPro" id="IPR035906">
    <property type="entry name" value="MetI-like_sf"/>
</dbReference>
<dbReference type="Pfam" id="PF00528">
    <property type="entry name" value="BPD_transp_1"/>
    <property type="match status" value="1"/>
</dbReference>
<feature type="transmembrane region" description="Helical" evidence="7">
    <location>
        <begin position="36"/>
        <end position="58"/>
    </location>
</feature>
<keyword evidence="5 7" id="KW-1133">Transmembrane helix</keyword>
<keyword evidence="3" id="KW-1003">Cell membrane</keyword>
<evidence type="ECO:0000313" key="9">
    <source>
        <dbReference type="EMBL" id="SBS27494.1"/>
    </source>
</evidence>
<keyword evidence="6 7" id="KW-0472">Membrane</keyword>
<dbReference type="GO" id="GO:0005886">
    <property type="term" value="C:plasma membrane"/>
    <property type="evidence" value="ECO:0007669"/>
    <property type="project" value="UniProtKB-SubCell"/>
</dbReference>
<evidence type="ECO:0000256" key="2">
    <source>
        <dbReference type="ARBA" id="ARBA00022448"/>
    </source>
</evidence>
<dbReference type="RefSeq" id="WP_067013127.1">
    <property type="nucleotide sequence ID" value="NZ_FLOB01000002.1"/>
</dbReference>
<dbReference type="GO" id="GO:0055085">
    <property type="term" value="P:transmembrane transport"/>
    <property type="evidence" value="ECO:0007669"/>
    <property type="project" value="InterPro"/>
</dbReference>
<feature type="domain" description="ABC transmembrane type-1" evidence="8">
    <location>
        <begin position="155"/>
        <end position="345"/>
    </location>
</feature>
<organism evidence="9 10">
    <name type="scientific">Marinomonas spartinae</name>
    <dbReference type="NCBI Taxonomy" id="1792290"/>
    <lineage>
        <taxon>Bacteria</taxon>
        <taxon>Pseudomonadati</taxon>
        <taxon>Pseudomonadota</taxon>
        <taxon>Gammaproteobacteria</taxon>
        <taxon>Oceanospirillales</taxon>
        <taxon>Oceanospirillaceae</taxon>
        <taxon>Marinomonas</taxon>
    </lineage>
</organism>
<reference evidence="9 10" key="1">
    <citation type="submission" date="2016-06" db="EMBL/GenBank/DDBJ databases">
        <authorList>
            <person name="Kjaerup R.B."/>
            <person name="Dalgaard T.S."/>
            <person name="Juul-Madsen H.R."/>
        </authorList>
    </citation>
    <scope>NUCLEOTIDE SEQUENCE [LARGE SCALE GENOMIC DNA]</scope>
    <source>
        <strain evidence="9 10">CECT 8886</strain>
    </source>
</reference>
<dbReference type="Proteomes" id="UP000092544">
    <property type="component" value="Unassembled WGS sequence"/>
</dbReference>
<evidence type="ECO:0000256" key="6">
    <source>
        <dbReference type="ARBA" id="ARBA00023136"/>
    </source>
</evidence>
<feature type="transmembrane region" description="Helical" evidence="7">
    <location>
        <begin position="218"/>
        <end position="237"/>
    </location>
</feature>
<dbReference type="InterPro" id="IPR000515">
    <property type="entry name" value="MetI-like"/>
</dbReference>
<gene>
    <name evidence="9" type="primary">oppC_2</name>
    <name evidence="9" type="ORF">MSP8886_00867</name>
</gene>
<dbReference type="OrthoDB" id="9805884at2"/>
<feature type="transmembrane region" description="Helical" evidence="7">
    <location>
        <begin position="323"/>
        <end position="345"/>
    </location>
</feature>
<dbReference type="PANTHER" id="PTHR43386:SF1">
    <property type="entry name" value="D,D-DIPEPTIDE TRANSPORT SYSTEM PERMEASE PROTEIN DDPC-RELATED"/>
    <property type="match status" value="1"/>
</dbReference>
<feature type="transmembrane region" description="Helical" evidence="7">
    <location>
        <begin position="272"/>
        <end position="303"/>
    </location>
</feature>
<dbReference type="InterPro" id="IPR025966">
    <property type="entry name" value="OppC_N"/>
</dbReference>
<dbReference type="SUPFAM" id="SSF161098">
    <property type="entry name" value="MetI-like"/>
    <property type="match status" value="1"/>
</dbReference>
<evidence type="ECO:0000259" key="8">
    <source>
        <dbReference type="PROSITE" id="PS50928"/>
    </source>
</evidence>
<keyword evidence="2 7" id="KW-0813">Transport</keyword>
<evidence type="ECO:0000256" key="7">
    <source>
        <dbReference type="RuleBase" id="RU363032"/>
    </source>
</evidence>
<evidence type="ECO:0000256" key="4">
    <source>
        <dbReference type="ARBA" id="ARBA00022692"/>
    </source>
</evidence>
<dbReference type="PANTHER" id="PTHR43386">
    <property type="entry name" value="OLIGOPEPTIDE TRANSPORT SYSTEM PERMEASE PROTEIN APPC"/>
    <property type="match status" value="1"/>
</dbReference>
<feature type="transmembrane region" description="Helical" evidence="7">
    <location>
        <begin position="161"/>
        <end position="183"/>
    </location>
</feature>
<comment type="similarity">
    <text evidence="7">Belongs to the binding-protein-dependent transport system permease family.</text>
</comment>
<dbReference type="InterPro" id="IPR050366">
    <property type="entry name" value="BP-dependent_transpt_permease"/>
</dbReference>
<feature type="transmembrane region" description="Helical" evidence="7">
    <location>
        <begin position="190"/>
        <end position="212"/>
    </location>
</feature>
<protein>
    <submittedName>
        <fullName evidence="9">Oligopeptide transport system permease protein OppC</fullName>
    </submittedName>
</protein>
<keyword evidence="10" id="KW-1185">Reference proteome</keyword>
<evidence type="ECO:0000256" key="5">
    <source>
        <dbReference type="ARBA" id="ARBA00022989"/>
    </source>
</evidence>
<dbReference type="Gene3D" id="1.10.3720.10">
    <property type="entry name" value="MetI-like"/>
    <property type="match status" value="1"/>
</dbReference>
<dbReference type="AlphaFoldDB" id="A0A1A8T5W5"/>
<comment type="subcellular location">
    <subcellularLocation>
        <location evidence="1 7">Cell membrane</location>
        <topology evidence="1 7">Multi-pass membrane protein</topology>
    </subcellularLocation>
</comment>
<dbReference type="CDD" id="cd06261">
    <property type="entry name" value="TM_PBP2"/>
    <property type="match status" value="1"/>
</dbReference>
<evidence type="ECO:0000256" key="1">
    <source>
        <dbReference type="ARBA" id="ARBA00004651"/>
    </source>
</evidence>
<evidence type="ECO:0000256" key="3">
    <source>
        <dbReference type="ARBA" id="ARBA00022475"/>
    </source>
</evidence>
<sequence>MNQDSNLTLDQEKVETQVPAQSLSSLAWKRLKRDKVGMISLLIVCFYLLLCAAGWMGLVGENWRADVAVPNAPPTFATWEPRGTQVNAVAATSSSADQVDDDNSAAAPDPLAALMAQADKHESQYASKTTTLKDTLILGADGQGRDVLQKAIKGTSVSVSVALLGAFCAIVIGTILGAIAGYFGKWVDDVLMWFYSIFTSVPDMLLLLSFAAVLSRGISTLVLIFALTSWTYVFRLMRAEFMKHKERDYIKAADAIGAGQTRKMFRHILPNVSHILLVQFSILTVGMIKSEVVLSFLGFGVGIKQTSWGAMLAEVPAELIQGYWWQMLTVTVFMSVLVTAFSLLTDSLRDALDPKVS</sequence>
<accession>A0A1A8T5W5</accession>
<evidence type="ECO:0000313" key="10">
    <source>
        <dbReference type="Proteomes" id="UP000092544"/>
    </source>
</evidence>
<proteinExistence type="inferred from homology"/>
<dbReference type="Pfam" id="PF12911">
    <property type="entry name" value="OppC_N"/>
    <property type="match status" value="1"/>
</dbReference>
<keyword evidence="4 7" id="KW-0812">Transmembrane</keyword>
<name>A0A1A8T5W5_9GAMM</name>
<dbReference type="STRING" id="1792290.MSP8886_00867"/>
<dbReference type="EMBL" id="FLOB01000002">
    <property type="protein sequence ID" value="SBS27494.1"/>
    <property type="molecule type" value="Genomic_DNA"/>
</dbReference>
<dbReference type="PROSITE" id="PS50928">
    <property type="entry name" value="ABC_TM1"/>
    <property type="match status" value="1"/>
</dbReference>